<evidence type="ECO:0000256" key="1">
    <source>
        <dbReference type="ARBA" id="ARBA00004141"/>
    </source>
</evidence>
<feature type="transmembrane region" description="Helical" evidence="8">
    <location>
        <begin position="419"/>
        <end position="438"/>
    </location>
</feature>
<dbReference type="RefSeq" id="XP_066804126.1">
    <property type="nucleotide sequence ID" value="XM_066945437.1"/>
</dbReference>
<dbReference type="KEGG" id="kne:92179581"/>
<keyword evidence="5 8" id="KW-0472">Membrane</keyword>
<reference evidence="10 11" key="1">
    <citation type="journal article" date="2024" name="bioRxiv">
        <title>Comparative genomics of Cryptococcus and Kwoniella reveals pathogenesis evolution and contrasting karyotype dynamics via intercentromeric recombination or chromosome fusion.</title>
        <authorList>
            <person name="Coelho M.A."/>
            <person name="David-Palma M."/>
            <person name="Shea T."/>
            <person name="Bowers K."/>
            <person name="McGinley-Smith S."/>
            <person name="Mohammad A.W."/>
            <person name="Gnirke A."/>
            <person name="Yurkov A.M."/>
            <person name="Nowrousian M."/>
            <person name="Sun S."/>
            <person name="Cuomo C.A."/>
            <person name="Heitman J."/>
        </authorList>
    </citation>
    <scope>NUCLEOTIDE SEQUENCE [LARGE SCALE GENOMIC DNA]</scope>
    <source>
        <strain evidence="10 11">CBS 13917</strain>
    </source>
</reference>
<keyword evidence="4 8" id="KW-1133">Transmembrane helix</keyword>
<evidence type="ECO:0000313" key="11">
    <source>
        <dbReference type="Proteomes" id="UP001388673"/>
    </source>
</evidence>
<feature type="compositionally biased region" description="Basic and acidic residues" evidence="7">
    <location>
        <begin position="11"/>
        <end position="25"/>
    </location>
</feature>
<feature type="transmembrane region" description="Helical" evidence="8">
    <location>
        <begin position="508"/>
        <end position="531"/>
    </location>
</feature>
<sequence length="560" mass="61445">MAEQAADEEGLERSRSQVDRARLEVEQNESDLDQQQSSQVPLSRLATATRVQSTNRAASGFPNLNHVQTNMTSGSTAKPYSVFTDGQKWFIVSLSALGAVFSPISTNIYVPAIPTIAAAFGTTTEKINLSVTMYLIFQALTPSIWGSAGDAFGRRPVFIACLLVYLLSCVGTALCPTNAYWLLMLMRLVQASGGSPLIAIGTGVVADIAMPQERGRFLGLFNLGITVGPALGPLLGGVFSYTLGWRSIFWFLVIFCAVVLVPLVLAFPETLRTLVGDGSIPPPLLNCTPAALIRRKKQMREMQEKGETPEALGHRAKFKPWASFLLFLQPDLAMLFTWSSLYYAMWYALLTVFSSLLKTEYGVSEIVIGLCYIPNGVGCGISGFVTGRIMDVFYRREKKRVGGDHRHFPDEFRLERVRFLILPFHIGILLISTMGLAWSMQAHAHISVPIILNFFVGLGTGFLTTTTIYGIDLFAGQGGAVTATYNLIRCALGAVTVSTVQLVVDRMGAGWCFVLFSGICLVGTPLILIPLKYGPRWRQQRREKAKRIEAEVKEKESSKP</sequence>
<evidence type="ECO:0000256" key="2">
    <source>
        <dbReference type="ARBA" id="ARBA00022448"/>
    </source>
</evidence>
<dbReference type="GO" id="GO:0140115">
    <property type="term" value="P:export across plasma membrane"/>
    <property type="evidence" value="ECO:0007669"/>
    <property type="project" value="UniProtKB-ARBA"/>
</dbReference>
<feature type="transmembrane region" description="Helical" evidence="8">
    <location>
        <begin position="248"/>
        <end position="267"/>
    </location>
</feature>
<dbReference type="Proteomes" id="UP001388673">
    <property type="component" value="Unassembled WGS sequence"/>
</dbReference>
<keyword evidence="3 8" id="KW-0812">Transmembrane</keyword>
<dbReference type="GeneID" id="92179581"/>
<dbReference type="PROSITE" id="PS50850">
    <property type="entry name" value="MFS"/>
    <property type="match status" value="1"/>
</dbReference>
<gene>
    <name evidence="10" type="ORF">IAR55_002322</name>
</gene>
<evidence type="ECO:0000256" key="7">
    <source>
        <dbReference type="SAM" id="MobiDB-lite"/>
    </source>
</evidence>
<organism evidence="10 11">
    <name type="scientific">Kwoniella newhampshirensis</name>
    <dbReference type="NCBI Taxonomy" id="1651941"/>
    <lineage>
        <taxon>Eukaryota</taxon>
        <taxon>Fungi</taxon>
        <taxon>Dikarya</taxon>
        <taxon>Basidiomycota</taxon>
        <taxon>Agaricomycotina</taxon>
        <taxon>Tremellomycetes</taxon>
        <taxon>Tremellales</taxon>
        <taxon>Cryptococcaceae</taxon>
        <taxon>Kwoniella</taxon>
    </lineage>
</organism>
<dbReference type="SUPFAM" id="SSF103473">
    <property type="entry name" value="MFS general substrate transporter"/>
    <property type="match status" value="1"/>
</dbReference>
<feature type="region of interest" description="Disordered" evidence="7">
    <location>
        <begin position="1"/>
        <end position="43"/>
    </location>
</feature>
<evidence type="ECO:0000256" key="4">
    <source>
        <dbReference type="ARBA" id="ARBA00022989"/>
    </source>
</evidence>
<proteinExistence type="predicted"/>
<dbReference type="PANTHER" id="PTHR23502">
    <property type="entry name" value="MAJOR FACILITATOR SUPERFAMILY"/>
    <property type="match status" value="1"/>
</dbReference>
<dbReference type="InterPro" id="IPR036259">
    <property type="entry name" value="MFS_trans_sf"/>
</dbReference>
<keyword evidence="2" id="KW-0813">Transport</keyword>
<dbReference type="GO" id="GO:0015137">
    <property type="term" value="F:citrate transmembrane transporter activity"/>
    <property type="evidence" value="ECO:0007669"/>
    <property type="project" value="UniProtKB-ARBA"/>
</dbReference>
<feature type="transmembrane region" description="Helical" evidence="8">
    <location>
        <begin position="450"/>
        <end position="471"/>
    </location>
</feature>
<dbReference type="InterPro" id="IPR020846">
    <property type="entry name" value="MFS_dom"/>
</dbReference>
<evidence type="ECO:0000256" key="8">
    <source>
        <dbReference type="SAM" id="Phobius"/>
    </source>
</evidence>
<comment type="subcellular location">
    <subcellularLocation>
        <location evidence="1">Membrane</location>
        <topology evidence="1">Multi-pass membrane protein</topology>
    </subcellularLocation>
</comment>
<evidence type="ECO:0000259" key="9">
    <source>
        <dbReference type="PROSITE" id="PS50850"/>
    </source>
</evidence>
<accession>A0AAW0Z1K5</accession>
<dbReference type="EMBL" id="JBCAWK010000004">
    <property type="protein sequence ID" value="KAK8861501.1"/>
    <property type="molecule type" value="Genomic_DNA"/>
</dbReference>
<dbReference type="AlphaFoldDB" id="A0AAW0Z1K5"/>
<evidence type="ECO:0000313" key="10">
    <source>
        <dbReference type="EMBL" id="KAK8861501.1"/>
    </source>
</evidence>
<feature type="domain" description="Major facilitator superfamily (MFS) profile" evidence="9">
    <location>
        <begin position="91"/>
        <end position="535"/>
    </location>
</feature>
<dbReference type="Pfam" id="PF07690">
    <property type="entry name" value="MFS_1"/>
    <property type="match status" value="1"/>
</dbReference>
<dbReference type="Gene3D" id="1.20.1250.20">
    <property type="entry name" value="MFS general substrate transporter like domains"/>
    <property type="match status" value="1"/>
</dbReference>
<keyword evidence="6" id="KW-0325">Glycoprotein</keyword>
<protein>
    <recommendedName>
        <fullName evidence="9">Major facilitator superfamily (MFS) profile domain-containing protein</fullName>
    </recommendedName>
</protein>
<name>A0AAW0Z1K5_9TREE</name>
<feature type="transmembrane region" description="Helical" evidence="8">
    <location>
        <begin position="157"/>
        <end position="182"/>
    </location>
</feature>
<feature type="compositionally biased region" description="Acidic residues" evidence="7">
    <location>
        <begin position="1"/>
        <end position="10"/>
    </location>
</feature>
<evidence type="ECO:0000256" key="3">
    <source>
        <dbReference type="ARBA" id="ARBA00022692"/>
    </source>
</evidence>
<comment type="caution">
    <text evidence="10">The sequence shown here is derived from an EMBL/GenBank/DDBJ whole genome shotgun (WGS) entry which is preliminary data.</text>
</comment>
<keyword evidence="11" id="KW-1185">Reference proteome</keyword>
<evidence type="ECO:0000256" key="6">
    <source>
        <dbReference type="ARBA" id="ARBA00023180"/>
    </source>
</evidence>
<dbReference type="FunFam" id="1.20.1250.20:FF:000172">
    <property type="entry name" value="MFS multidrug resistance transporter"/>
    <property type="match status" value="1"/>
</dbReference>
<feature type="transmembrane region" description="Helical" evidence="8">
    <location>
        <begin position="217"/>
        <end position="242"/>
    </location>
</feature>
<dbReference type="InterPro" id="IPR011701">
    <property type="entry name" value="MFS"/>
</dbReference>
<feature type="transmembrane region" description="Helical" evidence="8">
    <location>
        <begin position="324"/>
        <end position="346"/>
    </location>
</feature>
<feature type="transmembrane region" description="Helical" evidence="8">
    <location>
        <begin position="366"/>
        <end position="390"/>
    </location>
</feature>
<dbReference type="GO" id="GO:0005886">
    <property type="term" value="C:plasma membrane"/>
    <property type="evidence" value="ECO:0007669"/>
    <property type="project" value="TreeGrafter"/>
</dbReference>
<dbReference type="FunFam" id="1.20.1720.10:FF:000009">
    <property type="entry name" value="MFS multidrug transporter"/>
    <property type="match status" value="1"/>
</dbReference>
<evidence type="ECO:0000256" key="5">
    <source>
        <dbReference type="ARBA" id="ARBA00023136"/>
    </source>
</evidence>
<dbReference type="PANTHER" id="PTHR23502:SF51">
    <property type="entry name" value="QUINIDINE RESISTANCE PROTEIN 1-RELATED"/>
    <property type="match status" value="1"/>
</dbReference>